<proteinExistence type="predicted"/>
<organism evidence="3 4">
    <name type="scientific">Actinokineospora globicatena</name>
    <dbReference type="NCBI Taxonomy" id="103729"/>
    <lineage>
        <taxon>Bacteria</taxon>
        <taxon>Bacillati</taxon>
        <taxon>Actinomycetota</taxon>
        <taxon>Actinomycetes</taxon>
        <taxon>Pseudonocardiales</taxon>
        <taxon>Pseudonocardiaceae</taxon>
        <taxon>Actinokineospora</taxon>
    </lineage>
</organism>
<keyword evidence="4" id="KW-1185">Reference proteome</keyword>
<keyword evidence="2" id="KW-1133">Transmembrane helix</keyword>
<dbReference type="EMBL" id="BSSD01000002">
    <property type="protein sequence ID" value="GLW90999.1"/>
    <property type="molecule type" value="Genomic_DNA"/>
</dbReference>
<feature type="transmembrane region" description="Helical" evidence="2">
    <location>
        <begin position="122"/>
        <end position="139"/>
    </location>
</feature>
<feature type="transmembrane region" description="Helical" evidence="2">
    <location>
        <begin position="56"/>
        <end position="76"/>
    </location>
</feature>
<evidence type="ECO:0000256" key="2">
    <source>
        <dbReference type="SAM" id="Phobius"/>
    </source>
</evidence>
<dbReference type="Proteomes" id="UP001165042">
    <property type="component" value="Unassembled WGS sequence"/>
</dbReference>
<dbReference type="AlphaFoldDB" id="A0A9W6QM29"/>
<feature type="transmembrane region" description="Helical" evidence="2">
    <location>
        <begin position="159"/>
        <end position="181"/>
    </location>
</feature>
<protein>
    <submittedName>
        <fullName evidence="3">Uncharacterized protein</fullName>
    </submittedName>
</protein>
<reference evidence="3" key="1">
    <citation type="submission" date="2023-02" db="EMBL/GenBank/DDBJ databases">
        <title>Actinokineospora globicatena NBRC 15670.</title>
        <authorList>
            <person name="Ichikawa N."/>
            <person name="Sato H."/>
            <person name="Tonouchi N."/>
        </authorList>
    </citation>
    <scope>NUCLEOTIDE SEQUENCE</scope>
    <source>
        <strain evidence="3">NBRC 15670</strain>
    </source>
</reference>
<evidence type="ECO:0000256" key="1">
    <source>
        <dbReference type="SAM" id="MobiDB-lite"/>
    </source>
</evidence>
<keyword evidence="2" id="KW-0472">Membrane</keyword>
<sequence>MATVAGMGDDDRADDKDHQGTKVAHTADDSSPLRFPPAPEPPPYAAPARSGTSRPLLSVVAIACAAAQIVVGMGLFSANTTEIDRFWLTILTAVIALSLPFNLISIGLLWKSLVDAEPWNGCVTVFFAMFACWHGYASVELVRAGPDVFLSAFREHWASVAYQAGMTAVCLALFLANLATLRSART</sequence>
<evidence type="ECO:0000313" key="3">
    <source>
        <dbReference type="EMBL" id="GLW90999.1"/>
    </source>
</evidence>
<keyword evidence="2" id="KW-0812">Transmembrane</keyword>
<feature type="compositionally biased region" description="Basic and acidic residues" evidence="1">
    <location>
        <begin position="9"/>
        <end position="28"/>
    </location>
</feature>
<accession>A0A9W6QM29</accession>
<evidence type="ECO:0000313" key="4">
    <source>
        <dbReference type="Proteomes" id="UP001165042"/>
    </source>
</evidence>
<name>A0A9W6QM29_9PSEU</name>
<feature type="region of interest" description="Disordered" evidence="1">
    <location>
        <begin position="1"/>
        <end position="49"/>
    </location>
</feature>
<feature type="compositionally biased region" description="Pro residues" evidence="1">
    <location>
        <begin position="34"/>
        <end position="45"/>
    </location>
</feature>
<feature type="transmembrane region" description="Helical" evidence="2">
    <location>
        <begin position="88"/>
        <end position="110"/>
    </location>
</feature>
<comment type="caution">
    <text evidence="3">The sequence shown here is derived from an EMBL/GenBank/DDBJ whole genome shotgun (WGS) entry which is preliminary data.</text>
</comment>
<gene>
    <name evidence="3" type="ORF">Aglo03_18150</name>
</gene>